<dbReference type="InterPro" id="IPR036249">
    <property type="entry name" value="Thioredoxin-like_sf"/>
</dbReference>
<dbReference type="Pfam" id="PF00462">
    <property type="entry name" value="Glutaredoxin"/>
    <property type="match status" value="1"/>
</dbReference>
<evidence type="ECO:0000259" key="6">
    <source>
        <dbReference type="Pfam" id="PF00462"/>
    </source>
</evidence>
<dbReference type="AlphaFoldDB" id="A0A5M9JLE5"/>
<keyword evidence="3" id="KW-1015">Disulfide bond</keyword>
<keyword evidence="2" id="KW-0249">Electron transport</keyword>
<dbReference type="GO" id="GO:0034599">
    <property type="term" value="P:cellular response to oxidative stress"/>
    <property type="evidence" value="ECO:0007669"/>
    <property type="project" value="TreeGrafter"/>
</dbReference>
<dbReference type="VEuPathDB" id="FungiDB:MFRU_012g01570"/>
<dbReference type="NCBIfam" id="TIGR02180">
    <property type="entry name" value="GRX_euk"/>
    <property type="match status" value="1"/>
</dbReference>
<dbReference type="PROSITE" id="PS00195">
    <property type="entry name" value="GLUTAREDOXIN_1"/>
    <property type="match status" value="1"/>
</dbReference>
<dbReference type="Proteomes" id="UP000322873">
    <property type="component" value="Unassembled WGS sequence"/>
</dbReference>
<dbReference type="InterPro" id="IPR002109">
    <property type="entry name" value="Glutaredoxin"/>
</dbReference>
<accession>A0A5M9JLE5</accession>
<feature type="compositionally biased region" description="Pro residues" evidence="5">
    <location>
        <begin position="354"/>
        <end position="372"/>
    </location>
</feature>
<dbReference type="GO" id="GO:0015038">
    <property type="term" value="F:glutathione disulfide oxidoreductase activity"/>
    <property type="evidence" value="ECO:0007669"/>
    <property type="project" value="TreeGrafter"/>
</dbReference>
<feature type="domain" description="Glutaredoxin" evidence="6">
    <location>
        <begin position="215"/>
        <end position="277"/>
    </location>
</feature>
<organism evidence="7 8">
    <name type="scientific">Monilinia fructicola</name>
    <name type="common">Brown rot fungus</name>
    <name type="synonym">Ciboria fructicola</name>
    <dbReference type="NCBI Taxonomy" id="38448"/>
    <lineage>
        <taxon>Eukaryota</taxon>
        <taxon>Fungi</taxon>
        <taxon>Dikarya</taxon>
        <taxon>Ascomycota</taxon>
        <taxon>Pezizomycotina</taxon>
        <taxon>Leotiomycetes</taxon>
        <taxon>Helotiales</taxon>
        <taxon>Sclerotiniaceae</taxon>
        <taxon>Monilinia</taxon>
    </lineage>
</organism>
<dbReference type="PANTHER" id="PTHR45694">
    <property type="entry name" value="GLUTAREDOXIN 2"/>
    <property type="match status" value="1"/>
</dbReference>
<feature type="region of interest" description="Disordered" evidence="5">
    <location>
        <begin position="346"/>
        <end position="380"/>
    </location>
</feature>
<evidence type="ECO:0000256" key="3">
    <source>
        <dbReference type="ARBA" id="ARBA00023157"/>
    </source>
</evidence>
<dbReference type="CDD" id="cd03419">
    <property type="entry name" value="GRX_GRXh_1_2_like"/>
    <property type="match status" value="1"/>
</dbReference>
<sequence>MASNPFIHYLYSLFIIHPRLGCSMMQCSMISTEGLVVHTTHSSTVQCAMYIRIINHQLSIKSIQFKSNQLSRTQRTSLSPRLKTQIANQQQIEKTPSLLFTPLTSTQEKSSFSATQTLHPPTSHLSIPLLLRNSPFGTYLGPSTVPTIYSLPTNYSQSHTYINIKLSHLQDLHQVYNQLPNINFLRRFFTTTPISPARMSAAKTKADGIIADNAVAVFSKSYCPYCNATKKLLGDLKANYYAIELDQVDDGSEIQSYLKEKYNQSSVPNIFIGQKHVGGNSDLQAKDKKQLETQLRELNAIQGEWNEWSVIHQSRFTLIPRAVLFVSCIKSYTHIHKGTQIVKSTPYAASTHEPGPPRSQPAAPPSPSPPPRCSSSPPRY</sequence>
<evidence type="ECO:0000256" key="5">
    <source>
        <dbReference type="SAM" id="MobiDB-lite"/>
    </source>
</evidence>
<proteinExistence type="predicted"/>
<keyword evidence="4" id="KW-0676">Redox-active center</keyword>
<keyword evidence="8" id="KW-1185">Reference proteome</keyword>
<dbReference type="PANTHER" id="PTHR45694:SF18">
    <property type="entry name" value="GLUTAREDOXIN-1-RELATED"/>
    <property type="match status" value="1"/>
</dbReference>
<protein>
    <recommendedName>
        <fullName evidence="6">Glutaredoxin domain-containing protein</fullName>
    </recommendedName>
</protein>
<dbReference type="InterPro" id="IPR011899">
    <property type="entry name" value="Glutaredoxin_euk/vir"/>
</dbReference>
<dbReference type="PRINTS" id="PR00160">
    <property type="entry name" value="GLUTAREDOXIN"/>
</dbReference>
<evidence type="ECO:0000313" key="7">
    <source>
        <dbReference type="EMBL" id="KAA8568622.1"/>
    </source>
</evidence>
<dbReference type="GO" id="GO:0005737">
    <property type="term" value="C:cytoplasm"/>
    <property type="evidence" value="ECO:0007669"/>
    <property type="project" value="TreeGrafter"/>
</dbReference>
<gene>
    <name evidence="7" type="ORF">EYC84_007633</name>
</gene>
<reference evidence="7 8" key="1">
    <citation type="submission" date="2019-06" db="EMBL/GenBank/DDBJ databases">
        <title>Genome Sequence of the Brown Rot Fungal Pathogen Monilinia fructicola.</title>
        <authorList>
            <person name="De Miccolis Angelini R.M."/>
            <person name="Landi L."/>
            <person name="Abate D."/>
            <person name="Pollastro S."/>
            <person name="Romanazzi G."/>
            <person name="Faretra F."/>
        </authorList>
    </citation>
    <scope>NUCLEOTIDE SEQUENCE [LARGE SCALE GENOMIC DNA]</scope>
    <source>
        <strain evidence="7 8">Mfrc123</strain>
    </source>
</reference>
<evidence type="ECO:0000256" key="4">
    <source>
        <dbReference type="ARBA" id="ARBA00023284"/>
    </source>
</evidence>
<dbReference type="InterPro" id="IPR011767">
    <property type="entry name" value="GLR_AS"/>
</dbReference>
<evidence type="ECO:0000256" key="2">
    <source>
        <dbReference type="ARBA" id="ARBA00022982"/>
    </source>
</evidence>
<keyword evidence="1" id="KW-0813">Transport</keyword>
<comment type="caution">
    <text evidence="7">The sequence shown here is derived from an EMBL/GenBank/DDBJ whole genome shotgun (WGS) entry which is preliminary data.</text>
</comment>
<name>A0A5M9JLE5_MONFR</name>
<dbReference type="GO" id="GO:0005634">
    <property type="term" value="C:nucleus"/>
    <property type="evidence" value="ECO:0007669"/>
    <property type="project" value="TreeGrafter"/>
</dbReference>
<evidence type="ECO:0000256" key="1">
    <source>
        <dbReference type="ARBA" id="ARBA00022448"/>
    </source>
</evidence>
<evidence type="ECO:0000313" key="8">
    <source>
        <dbReference type="Proteomes" id="UP000322873"/>
    </source>
</evidence>
<dbReference type="Gene3D" id="3.40.30.10">
    <property type="entry name" value="Glutaredoxin"/>
    <property type="match status" value="1"/>
</dbReference>
<dbReference type="PROSITE" id="PS51354">
    <property type="entry name" value="GLUTAREDOXIN_2"/>
    <property type="match status" value="1"/>
</dbReference>
<dbReference type="InterPro" id="IPR014025">
    <property type="entry name" value="Glutaredoxin_subgr"/>
</dbReference>
<dbReference type="EMBL" id="VICG01000009">
    <property type="protein sequence ID" value="KAA8568622.1"/>
    <property type="molecule type" value="Genomic_DNA"/>
</dbReference>
<dbReference type="SUPFAM" id="SSF52833">
    <property type="entry name" value="Thioredoxin-like"/>
    <property type="match status" value="1"/>
</dbReference>